<dbReference type="SUPFAM" id="SSF56672">
    <property type="entry name" value="DNA/RNA polymerases"/>
    <property type="match status" value="1"/>
</dbReference>
<dbReference type="InterPro" id="IPR013103">
    <property type="entry name" value="RVT_2"/>
</dbReference>
<name>A0ABQ5J5Z8_9ASTR</name>
<dbReference type="EMBL" id="BQNB010021588">
    <property type="protein sequence ID" value="GJU07957.1"/>
    <property type="molecule type" value="Genomic_DNA"/>
</dbReference>
<dbReference type="InterPro" id="IPR043502">
    <property type="entry name" value="DNA/RNA_pol_sf"/>
</dbReference>
<reference evidence="2" key="1">
    <citation type="journal article" date="2022" name="Int. J. Mol. Sci.">
        <title>Draft Genome of Tanacetum Coccineum: Genomic Comparison of Closely Related Tanacetum-Family Plants.</title>
        <authorList>
            <person name="Yamashiro T."/>
            <person name="Shiraishi A."/>
            <person name="Nakayama K."/>
            <person name="Satake H."/>
        </authorList>
    </citation>
    <scope>NUCLEOTIDE SEQUENCE</scope>
</reference>
<evidence type="ECO:0000313" key="2">
    <source>
        <dbReference type="EMBL" id="GJU07957.1"/>
    </source>
</evidence>
<keyword evidence="3" id="KW-1185">Reference proteome</keyword>
<evidence type="ECO:0000259" key="1">
    <source>
        <dbReference type="Pfam" id="PF07727"/>
    </source>
</evidence>
<reference evidence="2" key="2">
    <citation type="submission" date="2022-01" db="EMBL/GenBank/DDBJ databases">
        <authorList>
            <person name="Yamashiro T."/>
            <person name="Shiraishi A."/>
            <person name="Satake H."/>
            <person name="Nakayama K."/>
        </authorList>
    </citation>
    <scope>NUCLEOTIDE SEQUENCE</scope>
</reference>
<evidence type="ECO:0000313" key="3">
    <source>
        <dbReference type="Proteomes" id="UP001151760"/>
    </source>
</evidence>
<gene>
    <name evidence="2" type="ORF">Tco_1124387</name>
</gene>
<proteinExistence type="predicted"/>
<dbReference type="Pfam" id="PF07727">
    <property type="entry name" value="RVT_2"/>
    <property type="match status" value="1"/>
</dbReference>
<comment type="caution">
    <text evidence="2">The sequence shown here is derived from an EMBL/GenBank/DDBJ whole genome shotgun (WGS) entry which is preliminary data.</text>
</comment>
<feature type="domain" description="Reverse transcriptase Ty1/copia-type" evidence="1">
    <location>
        <begin position="207"/>
        <end position="358"/>
    </location>
</feature>
<accession>A0ABQ5J5Z8</accession>
<organism evidence="2 3">
    <name type="scientific">Tanacetum coccineum</name>
    <dbReference type="NCBI Taxonomy" id="301880"/>
    <lineage>
        <taxon>Eukaryota</taxon>
        <taxon>Viridiplantae</taxon>
        <taxon>Streptophyta</taxon>
        <taxon>Embryophyta</taxon>
        <taxon>Tracheophyta</taxon>
        <taxon>Spermatophyta</taxon>
        <taxon>Magnoliopsida</taxon>
        <taxon>eudicotyledons</taxon>
        <taxon>Gunneridae</taxon>
        <taxon>Pentapetalae</taxon>
        <taxon>asterids</taxon>
        <taxon>campanulids</taxon>
        <taxon>Asterales</taxon>
        <taxon>Asteraceae</taxon>
        <taxon>Asteroideae</taxon>
        <taxon>Anthemideae</taxon>
        <taxon>Anthemidinae</taxon>
        <taxon>Tanacetum</taxon>
    </lineage>
</organism>
<protein>
    <submittedName>
        <fullName evidence="2">Ribonuclease H-like domain-containing protein</fullName>
    </submittedName>
</protein>
<dbReference type="Proteomes" id="UP001151760">
    <property type="component" value="Unassembled WGS sequence"/>
</dbReference>
<sequence length="457" mass="52815">MEKVWIGQIIQKIEDFDLMAMQAIELSTRIDEEQLSDASIEIKAYSQGLRKLKSKFVAHQQGTNFDCDFHEKRMARKANLNSGWNKKTSQKELRETWNNVQRVNKQNQFVPSADYPHKALKNKGIVDSGCSRHMTGNTVYLAEFQDFNGGPVAFKGLKRQERKANEKLKPLDLRYMKVWVLVDLTYGKKAIGTKWVYRNKKDERGVVVQKKSLKSAFLYGKIDEEVYVSQPPGFLDPKYPQKVYKVVKALYGLHQAPRAWYATLSTFLLKNGYRRGTIDKTLFIKKDKHDIILVQVYVDDIIFGSTKKSWCDEFEALMKSKFQMSSMGELTFFLGLQVKQKADGIFISQDKYVAEILKFDFAIVIDWLFNYLTASWLDIDVFVLHLTLGILPLVTYAGENLDEIHTRGINFWQSDLISWAMQKQTIDGYFTKEAEFVACCKLLCKDYGSTSMNQNLL</sequence>